<evidence type="ECO:0000256" key="1">
    <source>
        <dbReference type="SAM" id="Phobius"/>
    </source>
</evidence>
<feature type="transmembrane region" description="Helical" evidence="1">
    <location>
        <begin position="20"/>
        <end position="41"/>
    </location>
</feature>
<sequence length="178" mass="19371">MQFFPKNRKKVSGTSMIELVVYIAIFVVIAVVVVQGIIQLMRIYGRSRYDRRVNLAAQTALERLVREVRLAKNVEVDGSTLTLSVYPDFEPDPVSDIPIDKTIQLSGGQILISGTPITGPDVSVAAVTYTKVDTTRPSGQASYSGSSALRIAITIEAGGQNYSVSRNFTALAVLRNSY</sequence>
<comment type="caution">
    <text evidence="2">The sequence shown here is derived from an EMBL/GenBank/DDBJ whole genome shotgun (WGS) entry which is preliminary data.</text>
</comment>
<organism evidence="2 3">
    <name type="scientific">Candidatus Ryanbacteria bacterium RIFCSPHIGHO2_01_45_13</name>
    <dbReference type="NCBI Taxonomy" id="1802112"/>
    <lineage>
        <taxon>Bacteria</taxon>
        <taxon>Candidatus Ryaniibacteriota</taxon>
    </lineage>
</organism>
<gene>
    <name evidence="2" type="ORF">A2W41_01810</name>
</gene>
<keyword evidence="1" id="KW-1133">Transmembrane helix</keyword>
<evidence type="ECO:0000313" key="2">
    <source>
        <dbReference type="EMBL" id="OGZ43295.1"/>
    </source>
</evidence>
<dbReference type="Proteomes" id="UP000176700">
    <property type="component" value="Unassembled WGS sequence"/>
</dbReference>
<evidence type="ECO:0008006" key="4">
    <source>
        <dbReference type="Google" id="ProtNLM"/>
    </source>
</evidence>
<reference evidence="2 3" key="1">
    <citation type="journal article" date="2016" name="Nat. Commun.">
        <title>Thousands of microbial genomes shed light on interconnected biogeochemical processes in an aquifer system.</title>
        <authorList>
            <person name="Anantharaman K."/>
            <person name="Brown C.T."/>
            <person name="Hug L.A."/>
            <person name="Sharon I."/>
            <person name="Castelle C.J."/>
            <person name="Probst A.J."/>
            <person name="Thomas B.C."/>
            <person name="Singh A."/>
            <person name="Wilkins M.J."/>
            <person name="Karaoz U."/>
            <person name="Brodie E.L."/>
            <person name="Williams K.H."/>
            <person name="Hubbard S.S."/>
            <person name="Banfield J.F."/>
        </authorList>
    </citation>
    <scope>NUCLEOTIDE SEQUENCE [LARGE SCALE GENOMIC DNA]</scope>
</reference>
<accession>A0A1G2FYZ4</accession>
<evidence type="ECO:0000313" key="3">
    <source>
        <dbReference type="Proteomes" id="UP000176700"/>
    </source>
</evidence>
<name>A0A1G2FYZ4_9BACT</name>
<keyword evidence="1" id="KW-0472">Membrane</keyword>
<dbReference type="AlphaFoldDB" id="A0A1G2FYZ4"/>
<keyword evidence="1" id="KW-0812">Transmembrane</keyword>
<protein>
    <recommendedName>
        <fullName evidence="4">General secretion pathway GspH domain-containing protein</fullName>
    </recommendedName>
</protein>
<dbReference type="EMBL" id="MHNI01000010">
    <property type="protein sequence ID" value="OGZ43295.1"/>
    <property type="molecule type" value="Genomic_DNA"/>
</dbReference>
<proteinExistence type="predicted"/>